<evidence type="ECO:0000256" key="8">
    <source>
        <dbReference type="ARBA" id="ARBA00023012"/>
    </source>
</evidence>
<dbReference type="InterPro" id="IPR001789">
    <property type="entry name" value="Sig_transdc_resp-reg_receiver"/>
</dbReference>
<dbReference type="PRINTS" id="PR00344">
    <property type="entry name" value="BCTRLSENSOR"/>
</dbReference>
<dbReference type="GO" id="GO:0000155">
    <property type="term" value="F:phosphorelay sensor kinase activity"/>
    <property type="evidence" value="ECO:0007669"/>
    <property type="project" value="InterPro"/>
</dbReference>
<keyword evidence="5" id="KW-0547">Nucleotide-binding</keyword>
<dbReference type="SMART" id="SM00387">
    <property type="entry name" value="HATPase_c"/>
    <property type="match status" value="1"/>
</dbReference>
<evidence type="ECO:0000256" key="9">
    <source>
        <dbReference type="PROSITE-ProRule" id="PRU00169"/>
    </source>
</evidence>
<evidence type="ECO:0000259" key="11">
    <source>
        <dbReference type="PROSITE" id="PS50110"/>
    </source>
</evidence>
<dbReference type="SMART" id="SM00448">
    <property type="entry name" value="REC"/>
    <property type="match status" value="1"/>
</dbReference>
<evidence type="ECO:0000256" key="7">
    <source>
        <dbReference type="ARBA" id="ARBA00022840"/>
    </source>
</evidence>
<dbReference type="RefSeq" id="WP_131013179.1">
    <property type="nucleotide sequence ID" value="NZ_SIRE01000006.1"/>
</dbReference>
<feature type="domain" description="Response regulatory" evidence="11">
    <location>
        <begin position="7"/>
        <end position="124"/>
    </location>
</feature>
<dbReference type="SUPFAM" id="SSF55874">
    <property type="entry name" value="ATPase domain of HSP90 chaperone/DNA topoisomerase II/histidine kinase"/>
    <property type="match status" value="1"/>
</dbReference>
<dbReference type="InterPro" id="IPR036890">
    <property type="entry name" value="HATPase_C_sf"/>
</dbReference>
<feature type="domain" description="Histidine kinase" evidence="10">
    <location>
        <begin position="554"/>
        <end position="760"/>
    </location>
</feature>
<dbReference type="Gene3D" id="3.30.450.20">
    <property type="entry name" value="PAS domain"/>
    <property type="match status" value="3"/>
</dbReference>
<dbReference type="CDD" id="cd00082">
    <property type="entry name" value="HisKA"/>
    <property type="match status" value="1"/>
</dbReference>
<dbReference type="SUPFAM" id="SSF47384">
    <property type="entry name" value="Homodimeric domain of signal transducing histidine kinase"/>
    <property type="match status" value="1"/>
</dbReference>
<dbReference type="InterPro" id="IPR005467">
    <property type="entry name" value="His_kinase_dom"/>
</dbReference>
<dbReference type="Gene3D" id="1.10.287.130">
    <property type="match status" value="1"/>
</dbReference>
<protein>
    <recommendedName>
        <fullName evidence="2">histidine kinase</fullName>
        <ecNumber evidence="2">2.7.13.3</ecNumber>
    </recommendedName>
</protein>
<gene>
    <name evidence="13" type="ORF">EYB31_10110</name>
</gene>
<comment type="catalytic activity">
    <reaction evidence="1">
        <text>ATP + protein L-histidine = ADP + protein N-phospho-L-histidine.</text>
        <dbReference type="EC" id="2.7.13.3"/>
    </reaction>
</comment>
<dbReference type="CDD" id="cd00130">
    <property type="entry name" value="PAS"/>
    <property type="match status" value="3"/>
</dbReference>
<dbReference type="InterPro" id="IPR000014">
    <property type="entry name" value="PAS"/>
</dbReference>
<reference evidence="13 14" key="1">
    <citation type="submission" date="2019-02" db="EMBL/GenBank/DDBJ databases">
        <title>Paenibacillus sp. nov., isolated from surface-sterilized tissue of Thalictrum simplex L.</title>
        <authorList>
            <person name="Tuo L."/>
        </authorList>
    </citation>
    <scope>NUCLEOTIDE SEQUENCE [LARGE SCALE GENOMIC DNA]</scope>
    <source>
        <strain evidence="13 14">N2SHLJ1</strain>
    </source>
</reference>
<dbReference type="PROSITE" id="PS50112">
    <property type="entry name" value="PAS"/>
    <property type="match status" value="3"/>
</dbReference>
<evidence type="ECO:0000256" key="6">
    <source>
        <dbReference type="ARBA" id="ARBA00022777"/>
    </source>
</evidence>
<keyword evidence="7" id="KW-0067">ATP-binding</keyword>
<feature type="domain" description="PAS" evidence="12">
    <location>
        <begin position="419"/>
        <end position="466"/>
    </location>
</feature>
<organism evidence="13 14">
    <name type="scientific">Paenibacillus thalictri</name>
    <dbReference type="NCBI Taxonomy" id="2527873"/>
    <lineage>
        <taxon>Bacteria</taxon>
        <taxon>Bacillati</taxon>
        <taxon>Bacillota</taxon>
        <taxon>Bacilli</taxon>
        <taxon>Bacillales</taxon>
        <taxon>Paenibacillaceae</taxon>
        <taxon>Paenibacillus</taxon>
    </lineage>
</organism>
<feature type="domain" description="PAS" evidence="12">
    <location>
        <begin position="164"/>
        <end position="208"/>
    </location>
</feature>
<dbReference type="OrthoDB" id="9759607at2"/>
<evidence type="ECO:0000259" key="10">
    <source>
        <dbReference type="PROSITE" id="PS50109"/>
    </source>
</evidence>
<dbReference type="InterPro" id="IPR011006">
    <property type="entry name" value="CheY-like_superfamily"/>
</dbReference>
<accession>A0A4Q9DVV9</accession>
<dbReference type="SMART" id="SM00388">
    <property type="entry name" value="HisKA"/>
    <property type="match status" value="1"/>
</dbReference>
<dbReference type="EC" id="2.7.13.3" evidence="2"/>
<dbReference type="GO" id="GO:0005524">
    <property type="term" value="F:ATP binding"/>
    <property type="evidence" value="ECO:0007669"/>
    <property type="project" value="UniProtKB-KW"/>
</dbReference>
<evidence type="ECO:0000256" key="1">
    <source>
        <dbReference type="ARBA" id="ARBA00000085"/>
    </source>
</evidence>
<dbReference type="PANTHER" id="PTHR43065:SF46">
    <property type="entry name" value="C4-DICARBOXYLATE TRANSPORT SENSOR PROTEIN DCTB"/>
    <property type="match status" value="1"/>
</dbReference>
<evidence type="ECO:0000256" key="2">
    <source>
        <dbReference type="ARBA" id="ARBA00012438"/>
    </source>
</evidence>
<dbReference type="Pfam" id="PF13426">
    <property type="entry name" value="PAS_9"/>
    <property type="match status" value="2"/>
</dbReference>
<dbReference type="InterPro" id="IPR003661">
    <property type="entry name" value="HisK_dim/P_dom"/>
</dbReference>
<sequence>MDEAHVRILLVDDRPENIMAMSSLLESPDYLVVTASSGKEALRCVLKDDFALILLDVQMPEMNGFETARLIKSRDKSKHIPIIFITALSQAKENVIQGYETGAIDFIFKPFHAEALRHKVEAFVNFYRHQRTLNEQNELIKIRSAELEEMNLKLLRTAEELHQTEALARVIGETSSDTILTLDAEGRIIAANPALKAMFGISEEDAFGCLVTKLLPKCKETPEAYFTTAENGQHIVETMARHMGGHDFPVEVHRGKASLGGRSIYVYSIRDITVRRQLELERDMRFHELEHQVAERTEELQESNDSLRDILESITDGFFTVDNSWRFLYVNREAEKMLRIRQDDVIGHSMWDVLLESDSMTFRQLHQAALQGTPTHYEVYSQLTGCWLEVRVYPKKQGLSVYFTDTSVKKRMEEDLRNSQARFHKIFQASPSLISIHSTKDGRILDVNDSWTSYTGYTHEEAVMKSVDLNIKTGADDEAELWTASSDKVVHGIKISYSTRSGVVRTGLLSTERIEIQGEHCVLTVITDITERVELELEMSRLDRLHLVGEMAAGLAHEIRNPMTTVRGFLQIAKTSTQRTSGEIINLMVEELDRANTIITEFLSLAKNKTADRKAQSLNSIVEAMFPLIQAEAMLTGKAVQLQLGKAMPLYLDEKEIRQMLLNLALNGLEAMQPGGQLIIRTNTNGTESHPVILEVEDQGTGIQKEVLDKLGTPFFTTKEKGTGLGLAVCYTIAARHNAKLEVTTGPAGTVFSIRFALHPLIENFA</sequence>
<dbReference type="InterPro" id="IPR035965">
    <property type="entry name" value="PAS-like_dom_sf"/>
</dbReference>
<evidence type="ECO:0000256" key="5">
    <source>
        <dbReference type="ARBA" id="ARBA00022741"/>
    </source>
</evidence>
<dbReference type="Pfam" id="PF00072">
    <property type="entry name" value="Response_reg"/>
    <property type="match status" value="1"/>
</dbReference>
<dbReference type="Pfam" id="PF00512">
    <property type="entry name" value="HisKA"/>
    <property type="match status" value="1"/>
</dbReference>
<dbReference type="EMBL" id="SIRE01000006">
    <property type="protein sequence ID" value="TBL79933.1"/>
    <property type="molecule type" value="Genomic_DNA"/>
</dbReference>
<name>A0A4Q9DVV9_9BACL</name>
<dbReference type="PROSITE" id="PS50110">
    <property type="entry name" value="RESPONSE_REGULATORY"/>
    <property type="match status" value="1"/>
</dbReference>
<evidence type="ECO:0000256" key="3">
    <source>
        <dbReference type="ARBA" id="ARBA00022553"/>
    </source>
</evidence>
<dbReference type="SUPFAM" id="SSF55785">
    <property type="entry name" value="PYP-like sensor domain (PAS domain)"/>
    <property type="match status" value="3"/>
</dbReference>
<dbReference type="PANTHER" id="PTHR43065">
    <property type="entry name" value="SENSOR HISTIDINE KINASE"/>
    <property type="match status" value="1"/>
</dbReference>
<dbReference type="Gene3D" id="3.40.50.2300">
    <property type="match status" value="1"/>
</dbReference>
<dbReference type="Pfam" id="PF02518">
    <property type="entry name" value="HATPase_c"/>
    <property type="match status" value="1"/>
</dbReference>
<dbReference type="NCBIfam" id="TIGR00229">
    <property type="entry name" value="sensory_box"/>
    <property type="match status" value="3"/>
</dbReference>
<dbReference type="InterPro" id="IPR003594">
    <property type="entry name" value="HATPase_dom"/>
</dbReference>
<proteinExistence type="predicted"/>
<dbReference type="SMART" id="SM00091">
    <property type="entry name" value="PAS"/>
    <property type="match status" value="3"/>
</dbReference>
<dbReference type="InterPro" id="IPR036097">
    <property type="entry name" value="HisK_dim/P_sf"/>
</dbReference>
<evidence type="ECO:0000313" key="14">
    <source>
        <dbReference type="Proteomes" id="UP000293142"/>
    </source>
</evidence>
<evidence type="ECO:0000259" key="12">
    <source>
        <dbReference type="PROSITE" id="PS50112"/>
    </source>
</evidence>
<comment type="caution">
    <text evidence="13">The sequence shown here is derived from an EMBL/GenBank/DDBJ whole genome shotgun (WGS) entry which is preliminary data.</text>
</comment>
<dbReference type="PROSITE" id="PS50109">
    <property type="entry name" value="HIS_KIN"/>
    <property type="match status" value="1"/>
</dbReference>
<feature type="domain" description="PAS" evidence="12">
    <location>
        <begin position="303"/>
        <end position="373"/>
    </location>
</feature>
<keyword evidence="8" id="KW-0902">Two-component regulatory system</keyword>
<keyword evidence="6" id="KW-0418">Kinase</keyword>
<dbReference type="InterPro" id="IPR013656">
    <property type="entry name" value="PAS_4"/>
</dbReference>
<dbReference type="AlphaFoldDB" id="A0A4Q9DVV9"/>
<dbReference type="Proteomes" id="UP000293142">
    <property type="component" value="Unassembled WGS sequence"/>
</dbReference>
<evidence type="ECO:0000313" key="13">
    <source>
        <dbReference type="EMBL" id="TBL79933.1"/>
    </source>
</evidence>
<dbReference type="SUPFAM" id="SSF52172">
    <property type="entry name" value="CheY-like"/>
    <property type="match status" value="1"/>
</dbReference>
<keyword evidence="4" id="KW-0808">Transferase</keyword>
<feature type="modified residue" description="4-aspartylphosphate" evidence="9">
    <location>
        <position position="56"/>
    </location>
</feature>
<dbReference type="InterPro" id="IPR004358">
    <property type="entry name" value="Sig_transdc_His_kin-like_C"/>
</dbReference>
<evidence type="ECO:0000256" key="4">
    <source>
        <dbReference type="ARBA" id="ARBA00022679"/>
    </source>
</evidence>
<keyword evidence="3 9" id="KW-0597">Phosphoprotein</keyword>
<keyword evidence="14" id="KW-1185">Reference proteome</keyword>
<dbReference type="Pfam" id="PF08448">
    <property type="entry name" value="PAS_4"/>
    <property type="match status" value="1"/>
</dbReference>
<dbReference type="Gene3D" id="3.30.565.10">
    <property type="entry name" value="Histidine kinase-like ATPase, C-terminal domain"/>
    <property type="match status" value="1"/>
</dbReference>